<evidence type="ECO:0000256" key="1">
    <source>
        <dbReference type="ARBA" id="ARBA00023224"/>
    </source>
</evidence>
<dbReference type="Proteomes" id="UP001197247">
    <property type="component" value="Unassembled WGS sequence"/>
</dbReference>
<sequence>MPRARGQRQWTVTASVFTALAVVLSLTLVMAVLALNGLQRVVDRKDRVIDHDAALVLEARTLMDIRDARAAANRGYLFSGQTKYLGEQYKWDEAFNKQLTALRQTVDTDRGRDLVDQITRLQASFIELDKGPVQLKEAHAPPAEVVAAWEEIDDQRVTTTAAMDSLFAYLQGLVREREQAATRTAHDGVRLIVASFVVILIGSTLVASMVVRQVRGRVMTAVRSVQQSSTDLQLSARQQAEGASQQASSAAEISTTVKEMLAESRLIAEGAQDVVAAAGQTAEAGRHGRDVVLATQSSMERIRAHSGSVDQHMEDLSRRARQITGVVEIVSELAELTNIVAINASIEAAGAGGEASRFAALADEIRALADRVGGSTREIGEMVASVATAVDDTRRVSRDASDVIGEGAAQVGQAVESFEEIVSLVANTMESARQIQQSTSQQSVAVEQTDLAISAMAEATRAHQATAGDTQTTADQLASLSHVLGTLVQSAGRDTLPAEVR</sequence>
<reference evidence="6 7" key="1">
    <citation type="submission" date="2021-05" db="EMBL/GenBank/DDBJ databases">
        <title>Kineosporia and Streptomyces sp. nov. two new marine actinobacteria isolated from Coral.</title>
        <authorList>
            <person name="Buangrab K."/>
            <person name="Sutthacheep M."/>
            <person name="Yeemin T."/>
            <person name="Harunari E."/>
            <person name="Igarashi Y."/>
            <person name="Kanchanasin P."/>
            <person name="Tanasupawat S."/>
            <person name="Phongsopitanun W."/>
        </authorList>
    </citation>
    <scope>NUCLEOTIDE SEQUENCE [LARGE SCALE GENOMIC DNA]</scope>
    <source>
        <strain evidence="6 7">J2-2</strain>
    </source>
</reference>
<dbReference type="Pfam" id="PF00015">
    <property type="entry name" value="MCPsignal"/>
    <property type="match status" value="1"/>
</dbReference>
<evidence type="ECO:0000256" key="3">
    <source>
        <dbReference type="PROSITE-ProRule" id="PRU00284"/>
    </source>
</evidence>
<dbReference type="InterPro" id="IPR004090">
    <property type="entry name" value="Chemotax_Me-accpt_rcpt"/>
</dbReference>
<evidence type="ECO:0000313" key="6">
    <source>
        <dbReference type="EMBL" id="MBT0769596.1"/>
    </source>
</evidence>
<dbReference type="EMBL" id="JAHBAY010000004">
    <property type="protein sequence ID" value="MBT0769596.1"/>
    <property type="molecule type" value="Genomic_DNA"/>
</dbReference>
<dbReference type="RefSeq" id="WP_214155896.1">
    <property type="nucleotide sequence ID" value="NZ_JAHBAY010000004.1"/>
</dbReference>
<keyword evidence="1 3" id="KW-0807">Transducer</keyword>
<dbReference type="Gene3D" id="1.10.287.950">
    <property type="entry name" value="Methyl-accepting chemotaxis protein"/>
    <property type="match status" value="1"/>
</dbReference>
<dbReference type="SMART" id="SM00283">
    <property type="entry name" value="MA"/>
    <property type="match status" value="1"/>
</dbReference>
<organism evidence="6 7">
    <name type="scientific">Kineosporia corallincola</name>
    <dbReference type="NCBI Taxonomy" id="2835133"/>
    <lineage>
        <taxon>Bacteria</taxon>
        <taxon>Bacillati</taxon>
        <taxon>Actinomycetota</taxon>
        <taxon>Actinomycetes</taxon>
        <taxon>Kineosporiales</taxon>
        <taxon>Kineosporiaceae</taxon>
        <taxon>Kineosporia</taxon>
    </lineage>
</organism>
<keyword evidence="4" id="KW-0472">Membrane</keyword>
<keyword evidence="4" id="KW-0812">Transmembrane</keyword>
<name>A0ABS5TEV9_9ACTN</name>
<feature type="transmembrane region" description="Helical" evidence="4">
    <location>
        <begin position="191"/>
        <end position="211"/>
    </location>
</feature>
<gene>
    <name evidence="6" type="ORF">KIH74_11730</name>
</gene>
<comment type="similarity">
    <text evidence="2">Belongs to the methyl-accepting chemotaxis (MCP) protein family.</text>
</comment>
<feature type="transmembrane region" description="Helical" evidence="4">
    <location>
        <begin position="12"/>
        <end position="35"/>
    </location>
</feature>
<keyword evidence="4" id="KW-1133">Transmembrane helix</keyword>
<evidence type="ECO:0000256" key="2">
    <source>
        <dbReference type="ARBA" id="ARBA00029447"/>
    </source>
</evidence>
<dbReference type="PANTHER" id="PTHR32089">
    <property type="entry name" value="METHYL-ACCEPTING CHEMOTAXIS PROTEIN MCPB"/>
    <property type="match status" value="1"/>
</dbReference>
<evidence type="ECO:0000313" key="7">
    <source>
        <dbReference type="Proteomes" id="UP001197247"/>
    </source>
</evidence>
<evidence type="ECO:0000256" key="4">
    <source>
        <dbReference type="SAM" id="Phobius"/>
    </source>
</evidence>
<feature type="domain" description="Methyl-accepting transducer" evidence="5">
    <location>
        <begin position="221"/>
        <end position="457"/>
    </location>
</feature>
<dbReference type="PROSITE" id="PS50111">
    <property type="entry name" value="CHEMOTAXIS_TRANSDUC_2"/>
    <property type="match status" value="1"/>
</dbReference>
<dbReference type="PRINTS" id="PR00260">
    <property type="entry name" value="CHEMTRNSDUCR"/>
</dbReference>
<dbReference type="PANTHER" id="PTHR32089:SF112">
    <property type="entry name" value="LYSOZYME-LIKE PROTEIN-RELATED"/>
    <property type="match status" value="1"/>
</dbReference>
<comment type="caution">
    <text evidence="6">The sequence shown here is derived from an EMBL/GenBank/DDBJ whole genome shotgun (WGS) entry which is preliminary data.</text>
</comment>
<evidence type="ECO:0000259" key="5">
    <source>
        <dbReference type="PROSITE" id="PS50111"/>
    </source>
</evidence>
<dbReference type="SUPFAM" id="SSF58104">
    <property type="entry name" value="Methyl-accepting chemotaxis protein (MCP) signaling domain"/>
    <property type="match status" value="1"/>
</dbReference>
<dbReference type="InterPro" id="IPR004089">
    <property type="entry name" value="MCPsignal_dom"/>
</dbReference>
<keyword evidence="7" id="KW-1185">Reference proteome</keyword>
<protein>
    <submittedName>
        <fullName evidence="6">Methyl-accepting chemotaxis protein</fullName>
    </submittedName>
</protein>
<accession>A0ABS5TEV9</accession>
<proteinExistence type="inferred from homology"/>